<dbReference type="EMBL" id="JACRAF010000061">
    <property type="protein sequence ID" value="MBI4923680.1"/>
    <property type="molecule type" value="Genomic_DNA"/>
</dbReference>
<dbReference type="InterPro" id="IPR036388">
    <property type="entry name" value="WH-like_DNA-bd_sf"/>
</dbReference>
<dbReference type="SUPFAM" id="SSF88946">
    <property type="entry name" value="Sigma2 domain of RNA polymerase sigma factors"/>
    <property type="match status" value="1"/>
</dbReference>
<dbReference type="InterPro" id="IPR014284">
    <property type="entry name" value="RNA_pol_sigma-70_dom"/>
</dbReference>
<dbReference type="GO" id="GO:0006352">
    <property type="term" value="P:DNA-templated transcription initiation"/>
    <property type="evidence" value="ECO:0007669"/>
    <property type="project" value="InterPro"/>
</dbReference>
<evidence type="ECO:0000259" key="2">
    <source>
        <dbReference type="Pfam" id="PF08281"/>
    </source>
</evidence>
<name>A0A933L7D0_9HYPH</name>
<evidence type="ECO:0000259" key="1">
    <source>
        <dbReference type="Pfam" id="PF04542"/>
    </source>
</evidence>
<evidence type="ECO:0000313" key="5">
    <source>
        <dbReference type="Proteomes" id="UP000782610"/>
    </source>
</evidence>
<dbReference type="GO" id="GO:0016987">
    <property type="term" value="F:sigma factor activity"/>
    <property type="evidence" value="ECO:0007669"/>
    <property type="project" value="InterPro"/>
</dbReference>
<dbReference type="AlphaFoldDB" id="A0A933L7D0"/>
<gene>
    <name evidence="4" type="ORF">HY834_18225</name>
</gene>
<dbReference type="Pfam" id="PF08281">
    <property type="entry name" value="Sigma70_r4_2"/>
    <property type="match status" value="1"/>
</dbReference>
<proteinExistence type="predicted"/>
<dbReference type="Proteomes" id="UP000782610">
    <property type="component" value="Unassembled WGS sequence"/>
</dbReference>
<reference evidence="4" key="1">
    <citation type="submission" date="2020-07" db="EMBL/GenBank/DDBJ databases">
        <title>Huge and variable diversity of episymbiotic CPR bacteria and DPANN archaea in groundwater ecosystems.</title>
        <authorList>
            <person name="He C.Y."/>
            <person name="Keren R."/>
            <person name="Whittaker M."/>
            <person name="Farag I.F."/>
            <person name="Doudna J."/>
            <person name="Cate J.H.D."/>
            <person name="Banfield J.F."/>
        </authorList>
    </citation>
    <scope>NUCLEOTIDE SEQUENCE</scope>
    <source>
        <strain evidence="4">NC_groundwater_1586_Pr3_B-0.1um_66_15</strain>
    </source>
</reference>
<dbReference type="Pfam" id="PF20239">
    <property type="entry name" value="DUF6596"/>
    <property type="match status" value="1"/>
</dbReference>
<dbReference type="InterPro" id="IPR013325">
    <property type="entry name" value="RNA_pol_sigma_r2"/>
</dbReference>
<evidence type="ECO:0000259" key="3">
    <source>
        <dbReference type="Pfam" id="PF20239"/>
    </source>
</evidence>
<dbReference type="InterPro" id="IPR007627">
    <property type="entry name" value="RNA_pol_sigma70_r2"/>
</dbReference>
<evidence type="ECO:0000313" key="4">
    <source>
        <dbReference type="EMBL" id="MBI4923680.1"/>
    </source>
</evidence>
<protein>
    <submittedName>
        <fullName evidence="4">Sigma-70 family RNA polymerase sigma factor</fullName>
    </submittedName>
</protein>
<dbReference type="Pfam" id="PF04542">
    <property type="entry name" value="Sigma70_r2"/>
    <property type="match status" value="1"/>
</dbReference>
<dbReference type="GO" id="GO:0003677">
    <property type="term" value="F:DNA binding"/>
    <property type="evidence" value="ECO:0007669"/>
    <property type="project" value="InterPro"/>
</dbReference>
<dbReference type="InterPro" id="IPR013249">
    <property type="entry name" value="RNA_pol_sigma70_r4_t2"/>
</dbReference>
<feature type="domain" description="DUF6596" evidence="3">
    <location>
        <begin position="201"/>
        <end position="303"/>
    </location>
</feature>
<dbReference type="PANTHER" id="PTHR47756">
    <property type="entry name" value="BLL6612 PROTEIN-RELATED"/>
    <property type="match status" value="1"/>
</dbReference>
<feature type="domain" description="RNA polymerase sigma-70 region 2" evidence="1">
    <location>
        <begin position="30"/>
        <end position="97"/>
    </location>
</feature>
<organism evidence="4 5">
    <name type="scientific">Devosia nanyangense</name>
    <dbReference type="NCBI Taxonomy" id="1228055"/>
    <lineage>
        <taxon>Bacteria</taxon>
        <taxon>Pseudomonadati</taxon>
        <taxon>Pseudomonadota</taxon>
        <taxon>Alphaproteobacteria</taxon>
        <taxon>Hyphomicrobiales</taxon>
        <taxon>Devosiaceae</taxon>
        <taxon>Devosia</taxon>
    </lineage>
</organism>
<dbReference type="Gene3D" id="1.10.1740.10">
    <property type="match status" value="1"/>
</dbReference>
<dbReference type="InterPro" id="IPR046531">
    <property type="entry name" value="DUF6596"/>
</dbReference>
<dbReference type="NCBIfam" id="TIGR02937">
    <property type="entry name" value="sigma70-ECF"/>
    <property type="match status" value="1"/>
</dbReference>
<dbReference type="InterPro" id="IPR013324">
    <property type="entry name" value="RNA_pol_sigma_r3/r4-like"/>
</dbReference>
<dbReference type="Gene3D" id="1.10.10.10">
    <property type="entry name" value="Winged helix-like DNA-binding domain superfamily/Winged helix DNA-binding domain"/>
    <property type="match status" value="1"/>
</dbReference>
<dbReference type="PANTHER" id="PTHR47756:SF2">
    <property type="entry name" value="BLL6612 PROTEIN"/>
    <property type="match status" value="1"/>
</dbReference>
<accession>A0A933L7D0</accession>
<dbReference type="SUPFAM" id="SSF88659">
    <property type="entry name" value="Sigma3 and sigma4 domains of RNA polymerase sigma factors"/>
    <property type="match status" value="1"/>
</dbReference>
<sequence>MPRRGAAGVERRGQGDHVAVSTPGLVEDFFRREYGRLVALLSRRAGMHHLAAVEDAVQFALIRALETWTVAGLPDNPSGWLYRVAGNALIGELRQQSGRRRILHQSADEIGGLGHGADDRDAEDPADDLLHMLFVCCDDAMPLESQVVLALKTLCGFSVREIALRLLINQTNVNKRLGRARQHLRQGSRPRDLAAAQYSARLPGVHRVLYVLFAEGYLSSSADFAIRRDLCEEAVRLATLLAEYPVGAAPETAALLALMHLHAARMTARQDRSGGLLLLEEQDRSQWDRSRIGIGLEWLARSATGARLSRYHAEAGIAAEHCLAPSFAQTRWDRVVECYVLLQHIAPSPIHRLNQAIAFAELEGPAAALASLDGLAPKDAPGAAYLRAAVMSDLNRRCGHRDAADRFRDEALRSAPTVAIRTLLERRLHPQSAEPGIAPGRA</sequence>
<comment type="caution">
    <text evidence="4">The sequence shown here is derived from an EMBL/GenBank/DDBJ whole genome shotgun (WGS) entry which is preliminary data.</text>
</comment>
<feature type="domain" description="RNA polymerase sigma factor 70 region 4 type 2" evidence="2">
    <location>
        <begin position="139"/>
        <end position="184"/>
    </location>
</feature>